<dbReference type="PANTHER" id="PTHR46401">
    <property type="entry name" value="GLYCOSYLTRANSFERASE WBBK-RELATED"/>
    <property type="match status" value="1"/>
</dbReference>
<dbReference type="AlphaFoldDB" id="A0AA37FM90"/>
<sequence>MRLLIECTYVFEHPDLNSGIQRVVRNVIRELEHNDGNCECIPVVMQSGQLRRVLNLLPPQSTKISWQRQWAQRLDYLRVRYWGAYSALLKRVPALGRGFLRLPFFILCKVFNLIITMPLRACLWLDRKNAAALQRSEPMDIVDGDIFLLLDSSWHLDFYDLAERLKARGASIISVVYDLIPLTHPQFCDAGLTKVFERWFDWIARTADGFVCISRTVEQDVRQAVNTRQGAELADSRLYDHFYLGSELDLATRDTELDPALQEVFSGSMPVYLMVSTIEPRKNHAYLLDAFERLWARGVEARLCIIGKVGWKSEELIGRIQHHPELNRRLFIFNRLNDSGLEYAYAHARALVFPSHAEGFGLPLVEAMQRGVPVMASDIPVFREIGDDYVAYFDLADPEALAGLVEKHLHNGQFPASKALAGWQWIGWREASLQLLDKTLRIAGRAEQVHEYSANRRA</sequence>
<accession>A0AA37FM90</accession>
<dbReference type="Pfam" id="PF00534">
    <property type="entry name" value="Glycos_transf_1"/>
    <property type="match status" value="1"/>
</dbReference>
<reference evidence="2 5" key="1">
    <citation type="submission" date="2021-07" db="EMBL/GenBank/DDBJ databases">
        <title>Whole genome sequencing of carbapenem-resistant Pseudomonas spp. isolated in Japan.</title>
        <authorList>
            <person name="Suzuki M."/>
            <person name="Maehana S."/>
            <person name="Kitasato H."/>
        </authorList>
    </citation>
    <scope>NUCLEOTIDE SEQUENCE</scope>
    <source>
        <strain evidence="2">KAM435</strain>
        <strain evidence="3 5">KAM436</strain>
    </source>
</reference>
<dbReference type="Proteomes" id="UP000887212">
    <property type="component" value="Unassembled WGS sequence"/>
</dbReference>
<organism evidence="2 4">
    <name type="scientific">Aquipseudomonas alcaligenes</name>
    <name type="common">Pseudomonas alcaligenes</name>
    <dbReference type="NCBI Taxonomy" id="43263"/>
    <lineage>
        <taxon>Bacteria</taxon>
        <taxon>Pseudomonadati</taxon>
        <taxon>Pseudomonadota</taxon>
        <taxon>Gammaproteobacteria</taxon>
        <taxon>Pseudomonadales</taxon>
        <taxon>Pseudomonadaceae</taxon>
        <taxon>Aquipseudomonas</taxon>
    </lineage>
</organism>
<feature type="domain" description="Glycosyl transferase family 1" evidence="1">
    <location>
        <begin position="269"/>
        <end position="413"/>
    </location>
</feature>
<evidence type="ECO:0000313" key="4">
    <source>
        <dbReference type="Proteomes" id="UP000887212"/>
    </source>
</evidence>
<dbReference type="RefSeq" id="WP_203789821.1">
    <property type="nucleotide sequence ID" value="NZ_AP024354.1"/>
</dbReference>
<dbReference type="GO" id="GO:0016757">
    <property type="term" value="F:glycosyltransferase activity"/>
    <property type="evidence" value="ECO:0007669"/>
    <property type="project" value="InterPro"/>
</dbReference>
<protein>
    <submittedName>
        <fullName evidence="2">Glycosyltransferase WbpX</fullName>
    </submittedName>
</protein>
<name>A0AA37FM90_AQUAC</name>
<evidence type="ECO:0000313" key="2">
    <source>
        <dbReference type="EMBL" id="GIZ89746.1"/>
    </source>
</evidence>
<dbReference type="Proteomes" id="UP000887228">
    <property type="component" value="Unassembled WGS sequence"/>
</dbReference>
<evidence type="ECO:0000259" key="1">
    <source>
        <dbReference type="Pfam" id="PF00534"/>
    </source>
</evidence>
<proteinExistence type="predicted"/>
<dbReference type="Gene3D" id="3.40.50.2000">
    <property type="entry name" value="Glycogen Phosphorylase B"/>
    <property type="match status" value="1"/>
</dbReference>
<dbReference type="CDD" id="cd03809">
    <property type="entry name" value="GT4_MtfB-like"/>
    <property type="match status" value="1"/>
</dbReference>
<dbReference type="InterPro" id="IPR001296">
    <property type="entry name" value="Glyco_trans_1"/>
</dbReference>
<dbReference type="SUPFAM" id="SSF53756">
    <property type="entry name" value="UDP-Glycosyltransferase/glycogen phosphorylase"/>
    <property type="match status" value="1"/>
</dbReference>
<evidence type="ECO:0000313" key="3">
    <source>
        <dbReference type="EMBL" id="GIZ94229.1"/>
    </source>
</evidence>
<evidence type="ECO:0000313" key="5">
    <source>
        <dbReference type="Proteomes" id="UP000887228"/>
    </source>
</evidence>
<dbReference type="EMBL" id="BPMS01000015">
    <property type="protein sequence ID" value="GIZ89746.1"/>
    <property type="molecule type" value="Genomic_DNA"/>
</dbReference>
<dbReference type="EMBL" id="BPMT01000015">
    <property type="protein sequence ID" value="GIZ94229.1"/>
    <property type="molecule type" value="Genomic_DNA"/>
</dbReference>
<gene>
    <name evidence="2" type="primary">wbpX</name>
    <name evidence="2" type="ORF">KAM435_30730</name>
    <name evidence="3" type="ORF">KAM436_31970</name>
</gene>
<comment type="caution">
    <text evidence="2">The sequence shown here is derived from an EMBL/GenBank/DDBJ whole genome shotgun (WGS) entry which is preliminary data.</text>
</comment>
<dbReference type="PANTHER" id="PTHR46401:SF9">
    <property type="entry name" value="MANNOSYLTRANSFERASE A"/>
    <property type="match status" value="1"/>
</dbReference>